<keyword evidence="5 9" id="KW-0472">Membrane</keyword>
<feature type="transmembrane region" description="Helical" evidence="9">
    <location>
        <begin position="120"/>
        <end position="138"/>
    </location>
</feature>
<dbReference type="AlphaFoldDB" id="A0A6P8IPJ1"/>
<feature type="transmembrane region" description="Helical" evidence="9">
    <location>
        <begin position="158"/>
        <end position="176"/>
    </location>
</feature>
<dbReference type="Pfam" id="PF00001">
    <property type="entry name" value="7tm_1"/>
    <property type="match status" value="1"/>
</dbReference>
<sequence length="375" mass="42771">MMSNLTAMIEDNSTSNASNDPTSRTGTSLYSIPLTTKTVMTSAYTIAFILGLLGNGLGLFIVIKRSRKSFCSTNVLIGNMALADLLVTVFAMPQSVGFLYIQNKWFGGIAGNMACKLAHFPYVVTIAASILTILCISIERYCAVFYLLRNSIFRRSKFLTALIWGFSLALASPYLFSYTVTQDTNGQHYCVVEWGDIETTYQSQRIYYLFIFIFLYALPLIFISVLYTLIARKLWRKTTPRDGTIATRKSAVTQKRKVIRLLIVLVIVFAACAAPAHIMHYYMFYDQANWMVIPIEIKLISFWISQSNSTINPAIYILLNESFRREFFRLTQSAMCLQNSAFRVSSTKTTKRTWKMKRTMSTRYWMPGKKREACL</sequence>
<keyword evidence="11" id="KW-1185">Reference proteome</keyword>
<dbReference type="InterPro" id="IPR000276">
    <property type="entry name" value="GPCR_Rhodpsn"/>
</dbReference>
<evidence type="ECO:0000313" key="11">
    <source>
        <dbReference type="Proteomes" id="UP000515163"/>
    </source>
</evidence>
<keyword evidence="7 8" id="KW-0807">Transducer</keyword>
<feature type="transmembrane region" description="Helical" evidence="9">
    <location>
        <begin position="299"/>
        <end position="319"/>
    </location>
</feature>
<keyword evidence="2 8" id="KW-0812">Transmembrane</keyword>
<comment type="similarity">
    <text evidence="8">Belongs to the G-protein coupled receptor 1 family.</text>
</comment>
<dbReference type="FunFam" id="1.20.1070.10:FF:000291">
    <property type="entry name" value="Predicted protein"/>
    <property type="match status" value="1"/>
</dbReference>
<feature type="transmembrane region" description="Helical" evidence="9">
    <location>
        <begin position="43"/>
        <end position="63"/>
    </location>
</feature>
<dbReference type="Gene3D" id="1.20.1070.10">
    <property type="entry name" value="Rhodopsin 7-helix transmembrane proteins"/>
    <property type="match status" value="1"/>
</dbReference>
<evidence type="ECO:0000256" key="8">
    <source>
        <dbReference type="RuleBase" id="RU000688"/>
    </source>
</evidence>
<dbReference type="PROSITE" id="PS00237">
    <property type="entry name" value="G_PROTEIN_RECEP_F1_1"/>
    <property type="match status" value="1"/>
</dbReference>
<dbReference type="KEGG" id="aten:116303429"/>
<evidence type="ECO:0000256" key="9">
    <source>
        <dbReference type="SAM" id="Phobius"/>
    </source>
</evidence>
<keyword evidence="4 8" id="KW-0297">G-protein coupled receptor</keyword>
<dbReference type="InParanoid" id="A0A6P8IPJ1"/>
<evidence type="ECO:0000259" key="10">
    <source>
        <dbReference type="PROSITE" id="PS50262"/>
    </source>
</evidence>
<dbReference type="SUPFAM" id="SSF81321">
    <property type="entry name" value="Family A G protein-coupled receptor-like"/>
    <property type="match status" value="1"/>
</dbReference>
<dbReference type="PRINTS" id="PR00237">
    <property type="entry name" value="GPCRRHODOPSN"/>
</dbReference>
<evidence type="ECO:0000256" key="5">
    <source>
        <dbReference type="ARBA" id="ARBA00023136"/>
    </source>
</evidence>
<evidence type="ECO:0000313" key="12">
    <source>
        <dbReference type="RefSeq" id="XP_031568819.1"/>
    </source>
</evidence>
<dbReference type="SMART" id="SM01381">
    <property type="entry name" value="7TM_GPCR_Srsx"/>
    <property type="match status" value="1"/>
</dbReference>
<feature type="domain" description="G-protein coupled receptors family 1 profile" evidence="10">
    <location>
        <begin position="54"/>
        <end position="316"/>
    </location>
</feature>
<evidence type="ECO:0000256" key="3">
    <source>
        <dbReference type="ARBA" id="ARBA00022989"/>
    </source>
</evidence>
<evidence type="ECO:0000256" key="2">
    <source>
        <dbReference type="ARBA" id="ARBA00022692"/>
    </source>
</evidence>
<dbReference type="InterPro" id="IPR017452">
    <property type="entry name" value="GPCR_Rhodpsn_7TM"/>
</dbReference>
<evidence type="ECO:0000256" key="1">
    <source>
        <dbReference type="ARBA" id="ARBA00004141"/>
    </source>
</evidence>
<dbReference type="GO" id="GO:0004930">
    <property type="term" value="F:G protein-coupled receptor activity"/>
    <property type="evidence" value="ECO:0007669"/>
    <property type="project" value="UniProtKB-KW"/>
</dbReference>
<evidence type="ECO:0000256" key="7">
    <source>
        <dbReference type="ARBA" id="ARBA00023224"/>
    </source>
</evidence>
<gene>
    <name evidence="12" type="primary">LOC116303429</name>
</gene>
<reference evidence="12" key="1">
    <citation type="submission" date="2025-08" db="UniProtKB">
        <authorList>
            <consortium name="RefSeq"/>
        </authorList>
    </citation>
    <scope>IDENTIFICATION</scope>
    <source>
        <tissue evidence="12">Tentacle</tissue>
    </source>
</reference>
<accession>A0A6P8IPJ1</accession>
<keyword evidence="3 9" id="KW-1133">Transmembrane helix</keyword>
<organism evidence="11 12">
    <name type="scientific">Actinia tenebrosa</name>
    <name type="common">Australian red waratah sea anemone</name>
    <dbReference type="NCBI Taxonomy" id="6105"/>
    <lineage>
        <taxon>Eukaryota</taxon>
        <taxon>Metazoa</taxon>
        <taxon>Cnidaria</taxon>
        <taxon>Anthozoa</taxon>
        <taxon>Hexacorallia</taxon>
        <taxon>Actiniaria</taxon>
        <taxon>Actiniidae</taxon>
        <taxon>Actinia</taxon>
    </lineage>
</organism>
<dbReference type="PROSITE" id="PS50262">
    <property type="entry name" value="G_PROTEIN_RECEP_F1_2"/>
    <property type="match status" value="1"/>
</dbReference>
<proteinExistence type="inferred from homology"/>
<dbReference type="GeneID" id="116303429"/>
<dbReference type="RefSeq" id="XP_031568819.1">
    <property type="nucleotide sequence ID" value="XM_031712959.1"/>
</dbReference>
<name>A0A6P8IPJ1_ACTTE</name>
<evidence type="ECO:0000256" key="4">
    <source>
        <dbReference type="ARBA" id="ARBA00023040"/>
    </source>
</evidence>
<feature type="transmembrane region" description="Helical" evidence="9">
    <location>
        <begin position="206"/>
        <end position="230"/>
    </location>
</feature>
<feature type="transmembrane region" description="Helical" evidence="9">
    <location>
        <begin position="258"/>
        <end position="279"/>
    </location>
</feature>
<keyword evidence="6 8" id="KW-0675">Receptor</keyword>
<dbReference type="OrthoDB" id="5969904at2759"/>
<dbReference type="Proteomes" id="UP000515163">
    <property type="component" value="Unplaced"/>
</dbReference>
<protein>
    <submittedName>
        <fullName evidence="12">QRFP-like peptide receptor</fullName>
    </submittedName>
</protein>
<dbReference type="PANTHER" id="PTHR45695:SF9">
    <property type="entry name" value="LEUCOKININ RECEPTOR"/>
    <property type="match status" value="1"/>
</dbReference>
<dbReference type="GO" id="GO:0005886">
    <property type="term" value="C:plasma membrane"/>
    <property type="evidence" value="ECO:0007669"/>
    <property type="project" value="TreeGrafter"/>
</dbReference>
<comment type="subcellular location">
    <subcellularLocation>
        <location evidence="1">Membrane</location>
        <topology evidence="1">Multi-pass membrane protein</topology>
    </subcellularLocation>
</comment>
<dbReference type="PANTHER" id="PTHR45695">
    <property type="entry name" value="LEUCOKININ RECEPTOR-RELATED"/>
    <property type="match status" value="1"/>
</dbReference>
<evidence type="ECO:0000256" key="6">
    <source>
        <dbReference type="ARBA" id="ARBA00023170"/>
    </source>
</evidence>
<feature type="transmembrane region" description="Helical" evidence="9">
    <location>
        <begin position="75"/>
        <end position="100"/>
    </location>
</feature>